<evidence type="ECO:0000259" key="10">
    <source>
        <dbReference type="PROSITE" id="PS50016"/>
    </source>
</evidence>
<proteinExistence type="inferred from homology"/>
<dbReference type="PANTHER" id="PTHR13415:SF2">
    <property type="entry name" value="INTEGRATOR COMPLEX SUBUNIT 12"/>
    <property type="match status" value="1"/>
</dbReference>
<evidence type="ECO:0000256" key="6">
    <source>
        <dbReference type="ARBA" id="ARBA00022833"/>
    </source>
</evidence>
<feature type="domain" description="PHD-type" evidence="10">
    <location>
        <begin position="88"/>
        <end position="144"/>
    </location>
</feature>
<dbReference type="PROSITE" id="PS50016">
    <property type="entry name" value="ZF_PHD_2"/>
    <property type="match status" value="1"/>
</dbReference>
<dbReference type="PANTHER" id="PTHR13415">
    <property type="entry name" value="NUCLEAR FACTOR-RELATED"/>
    <property type="match status" value="1"/>
</dbReference>
<dbReference type="CDD" id="cd15501">
    <property type="entry name" value="PHD_Int12"/>
    <property type="match status" value="1"/>
</dbReference>
<name>A0A6M2DN36_XENCH</name>
<keyword evidence="6" id="KW-0862">Zinc</keyword>
<keyword evidence="4" id="KW-0479">Metal-binding</keyword>
<comment type="similarity">
    <text evidence="2">Belongs to the Integrator subunit 12 family.</text>
</comment>
<evidence type="ECO:0000256" key="9">
    <source>
        <dbReference type="SAM" id="MobiDB-lite"/>
    </source>
</evidence>
<dbReference type="PROSITE" id="PS01359">
    <property type="entry name" value="ZF_PHD_1"/>
    <property type="match status" value="1"/>
</dbReference>
<evidence type="ECO:0000256" key="3">
    <source>
        <dbReference type="ARBA" id="ARBA00016814"/>
    </source>
</evidence>
<dbReference type="InterPro" id="IPR013083">
    <property type="entry name" value="Znf_RING/FYVE/PHD"/>
</dbReference>
<feature type="compositionally biased region" description="Polar residues" evidence="9">
    <location>
        <begin position="166"/>
        <end position="177"/>
    </location>
</feature>
<evidence type="ECO:0000256" key="7">
    <source>
        <dbReference type="ARBA" id="ARBA00023242"/>
    </source>
</evidence>
<dbReference type="InterPro" id="IPR011011">
    <property type="entry name" value="Znf_FYVE_PHD"/>
</dbReference>
<dbReference type="InterPro" id="IPR001965">
    <property type="entry name" value="Znf_PHD"/>
</dbReference>
<comment type="subcellular location">
    <subcellularLocation>
        <location evidence="1">Nucleus</location>
    </subcellularLocation>
</comment>
<dbReference type="Gene3D" id="3.30.40.10">
    <property type="entry name" value="Zinc/RING finger domain, C3HC4 (zinc finger)"/>
    <property type="match status" value="1"/>
</dbReference>
<evidence type="ECO:0000256" key="4">
    <source>
        <dbReference type="ARBA" id="ARBA00022723"/>
    </source>
</evidence>
<dbReference type="GO" id="GO:0032039">
    <property type="term" value="C:integrator complex"/>
    <property type="evidence" value="ECO:0007669"/>
    <property type="project" value="UniProtKB-ARBA"/>
</dbReference>
<evidence type="ECO:0000256" key="1">
    <source>
        <dbReference type="ARBA" id="ARBA00004123"/>
    </source>
</evidence>
<keyword evidence="7" id="KW-0539">Nucleus</keyword>
<evidence type="ECO:0000256" key="5">
    <source>
        <dbReference type="ARBA" id="ARBA00022771"/>
    </source>
</evidence>
<dbReference type="SUPFAM" id="SSF57903">
    <property type="entry name" value="FYVE/PHD zinc finger"/>
    <property type="match status" value="1"/>
</dbReference>
<evidence type="ECO:0000256" key="8">
    <source>
        <dbReference type="PROSITE-ProRule" id="PRU00146"/>
    </source>
</evidence>
<dbReference type="InterPro" id="IPR019786">
    <property type="entry name" value="Zinc_finger_PHD-type_CS"/>
</dbReference>
<dbReference type="EMBL" id="GIIL01003977">
    <property type="protein sequence ID" value="NOV47703.1"/>
    <property type="molecule type" value="Transcribed_RNA"/>
</dbReference>
<protein>
    <recommendedName>
        <fullName evidence="3">Integrator complex subunit 12</fullName>
    </recommendedName>
</protein>
<dbReference type="Pfam" id="PF00628">
    <property type="entry name" value="PHD"/>
    <property type="match status" value="1"/>
</dbReference>
<organism evidence="11">
    <name type="scientific">Xenopsylla cheopis</name>
    <name type="common">Oriental rat flea</name>
    <name type="synonym">Pulex cheopis</name>
    <dbReference type="NCBI Taxonomy" id="163159"/>
    <lineage>
        <taxon>Eukaryota</taxon>
        <taxon>Metazoa</taxon>
        <taxon>Ecdysozoa</taxon>
        <taxon>Arthropoda</taxon>
        <taxon>Hexapoda</taxon>
        <taxon>Insecta</taxon>
        <taxon>Pterygota</taxon>
        <taxon>Neoptera</taxon>
        <taxon>Endopterygota</taxon>
        <taxon>Siphonaptera</taxon>
        <taxon>Pulicidae</taxon>
        <taxon>Xenopsyllinae</taxon>
        <taxon>Xenopsylla</taxon>
    </lineage>
</organism>
<dbReference type="InterPro" id="IPR039054">
    <property type="entry name" value="Int12_PHD"/>
</dbReference>
<dbReference type="AlphaFoldDB" id="A0A6M2DN36"/>
<dbReference type="InterPro" id="IPR051776">
    <property type="entry name" value="Integrator_subunit_12"/>
</dbReference>
<dbReference type="GO" id="GO:0160240">
    <property type="term" value="P:RNA polymerase II transcription initiation surveillance"/>
    <property type="evidence" value="ECO:0007669"/>
    <property type="project" value="UniProtKB-ARBA"/>
</dbReference>
<keyword evidence="5 8" id="KW-0863">Zinc-finger</keyword>
<dbReference type="FunFam" id="3.30.40.10:FF:000101">
    <property type="entry name" value="Integrator complex subunit 12"/>
    <property type="match status" value="1"/>
</dbReference>
<dbReference type="GO" id="GO:0034472">
    <property type="term" value="P:snRNA 3'-end processing"/>
    <property type="evidence" value="ECO:0007669"/>
    <property type="project" value="TreeGrafter"/>
</dbReference>
<evidence type="ECO:0000256" key="2">
    <source>
        <dbReference type="ARBA" id="ARBA00006009"/>
    </source>
</evidence>
<dbReference type="GO" id="GO:0008270">
    <property type="term" value="F:zinc ion binding"/>
    <property type="evidence" value="ECO:0007669"/>
    <property type="project" value="UniProtKB-KW"/>
</dbReference>
<reference evidence="11" key="1">
    <citation type="submission" date="2020-03" db="EMBL/GenBank/DDBJ databases">
        <title>Transcriptomic Profiling of the Digestive Tract of the Rat Flea, Xenopsylla cheopis, Following Blood Feeding and Infection with Yersinia pestis.</title>
        <authorList>
            <person name="Bland D.M."/>
            <person name="Martens C.A."/>
            <person name="Virtaneva K."/>
            <person name="Kanakabandi K."/>
            <person name="Long D."/>
            <person name="Rosenke R."/>
            <person name="Saturday G.A."/>
            <person name="Hoyt F.H."/>
            <person name="Bruno D.P."/>
            <person name="Ribeiro J.M.C."/>
            <person name="Hinnebusch J."/>
        </authorList>
    </citation>
    <scope>NUCLEOTIDE SEQUENCE</scope>
</reference>
<accession>A0A6M2DN36</accession>
<dbReference type="SMART" id="SM00249">
    <property type="entry name" value="PHD"/>
    <property type="match status" value="1"/>
</dbReference>
<sequence>MSNGDVECALRACRLLQSNNADSAELIRLYLDEAIKQKHGSHKTITNLLKKDILEEEQKLYGLVSTSDTDISHDDSMVEGLKNLLQDDLTCIICRGMDVTAGNRLVECSECHSLYHQECHRPHIPENDVNDPDICWSCSECKTEPTTSVQKSHKDKSSKEILKSPAPSSGYTKLYTGSKSKSDSSSKSLSPTVSSSKVTPHIKILTADKHAQNLKRKGPKQSDSSKKKH</sequence>
<feature type="compositionally biased region" description="Low complexity" evidence="9">
    <location>
        <begin position="183"/>
        <end position="197"/>
    </location>
</feature>
<dbReference type="GO" id="GO:0160232">
    <property type="term" value="C:INTAC complex"/>
    <property type="evidence" value="ECO:0007669"/>
    <property type="project" value="UniProtKB-ARBA"/>
</dbReference>
<dbReference type="InterPro" id="IPR019787">
    <property type="entry name" value="Znf_PHD-finger"/>
</dbReference>
<feature type="region of interest" description="Disordered" evidence="9">
    <location>
        <begin position="147"/>
        <end position="229"/>
    </location>
</feature>
<evidence type="ECO:0000313" key="11">
    <source>
        <dbReference type="EMBL" id="NOV47703.1"/>
    </source>
</evidence>